<feature type="transmembrane region" description="Helical" evidence="5">
    <location>
        <begin position="50"/>
        <end position="71"/>
    </location>
</feature>
<feature type="transmembrane region" description="Helical" evidence="5">
    <location>
        <begin position="190"/>
        <end position="208"/>
    </location>
</feature>
<dbReference type="InterPro" id="IPR004853">
    <property type="entry name" value="Sugar_P_trans_dom"/>
</dbReference>
<comment type="subcellular location">
    <subcellularLocation>
        <location evidence="1">Membrane</location>
        <topology evidence="1">Multi-pass membrane protein</topology>
    </subcellularLocation>
</comment>
<dbReference type="PANTHER" id="PTHR11132">
    <property type="entry name" value="SOLUTE CARRIER FAMILY 35"/>
    <property type="match status" value="1"/>
</dbReference>
<evidence type="ECO:0000256" key="2">
    <source>
        <dbReference type="ARBA" id="ARBA00022692"/>
    </source>
</evidence>
<evidence type="ECO:0000313" key="8">
    <source>
        <dbReference type="RefSeq" id="XP_014662080.1"/>
    </source>
</evidence>
<evidence type="ECO:0000256" key="1">
    <source>
        <dbReference type="ARBA" id="ARBA00004141"/>
    </source>
</evidence>
<feature type="transmembrane region" description="Helical" evidence="5">
    <location>
        <begin position="12"/>
        <end position="35"/>
    </location>
</feature>
<evidence type="ECO:0000256" key="5">
    <source>
        <dbReference type="SAM" id="Phobius"/>
    </source>
</evidence>
<feature type="transmembrane region" description="Helical" evidence="5">
    <location>
        <begin position="150"/>
        <end position="170"/>
    </location>
</feature>
<protein>
    <submittedName>
        <fullName evidence="8">Solute carrier family 35 member C2-like isoform X2</fullName>
    </submittedName>
</protein>
<feature type="transmembrane region" description="Helical" evidence="5">
    <location>
        <begin position="118"/>
        <end position="138"/>
    </location>
</feature>
<reference evidence="8" key="1">
    <citation type="submission" date="2025-08" db="UniProtKB">
        <authorList>
            <consortium name="RefSeq"/>
        </authorList>
    </citation>
    <scope>IDENTIFICATION</scope>
</reference>
<evidence type="ECO:0000256" key="4">
    <source>
        <dbReference type="ARBA" id="ARBA00023136"/>
    </source>
</evidence>
<proteinExistence type="predicted"/>
<gene>
    <name evidence="8" type="primary">LOC106805114</name>
</gene>
<dbReference type="Pfam" id="PF03151">
    <property type="entry name" value="TPT"/>
    <property type="match status" value="1"/>
</dbReference>
<feature type="transmembrane region" description="Helical" evidence="5">
    <location>
        <begin position="220"/>
        <end position="239"/>
    </location>
</feature>
<keyword evidence="7" id="KW-1185">Reference proteome</keyword>
<name>A0ABM1DQ59_PRICU</name>
<feature type="transmembrane region" description="Helical" evidence="5">
    <location>
        <begin position="91"/>
        <end position="112"/>
    </location>
</feature>
<keyword evidence="4 5" id="KW-0472">Membrane</keyword>
<feature type="domain" description="Sugar phosphate transporter" evidence="6">
    <location>
        <begin position="125"/>
        <end position="296"/>
    </location>
</feature>
<dbReference type="GeneID" id="106805114"/>
<sequence>MTQQTSQRGRRSVCSLLLFLQATKVIGLTVFYYGFSIGLTFYQKWFISDFHYPLSIVICHFVVKFIIAWLLRTIWQCWTSKERINLPWDDYFRRLAPTGICASLDIGLSNWSFEFITISLYTMTKSSCLVYILGFSILFRLEKFFNLEGFTMVMLASILAGLRWTLAQLVTQRKEMGLSNPIDMIYHVQPWMIVGLLPLAIVYEGVPVATTEKLFREHNIYVALSQAAFTFLGGMIAFFMEMSEYMLLTSTSSLTLSIAGIAKEILTLVLAAKYNGDQMSSINLVGLMMLIAGILLHLILKAINIKDDGDVGDRHENSELIELLGSEDGQQWDADEDEEVVLFQQHEHHSTLV</sequence>
<evidence type="ECO:0000256" key="3">
    <source>
        <dbReference type="ARBA" id="ARBA00022989"/>
    </source>
</evidence>
<evidence type="ECO:0000313" key="7">
    <source>
        <dbReference type="Proteomes" id="UP000695022"/>
    </source>
</evidence>
<dbReference type="InterPro" id="IPR050186">
    <property type="entry name" value="TPT_transporter"/>
</dbReference>
<dbReference type="RefSeq" id="XP_014662080.1">
    <property type="nucleotide sequence ID" value="XM_014806594.1"/>
</dbReference>
<organism evidence="7 8">
    <name type="scientific">Priapulus caudatus</name>
    <name type="common">Priapulid worm</name>
    <dbReference type="NCBI Taxonomy" id="37621"/>
    <lineage>
        <taxon>Eukaryota</taxon>
        <taxon>Metazoa</taxon>
        <taxon>Ecdysozoa</taxon>
        <taxon>Scalidophora</taxon>
        <taxon>Priapulida</taxon>
        <taxon>Priapulimorpha</taxon>
        <taxon>Priapulimorphida</taxon>
        <taxon>Priapulidae</taxon>
        <taxon>Priapulus</taxon>
    </lineage>
</organism>
<evidence type="ECO:0000259" key="6">
    <source>
        <dbReference type="Pfam" id="PF03151"/>
    </source>
</evidence>
<feature type="transmembrane region" description="Helical" evidence="5">
    <location>
        <begin position="282"/>
        <end position="300"/>
    </location>
</feature>
<keyword evidence="3 5" id="KW-1133">Transmembrane helix</keyword>
<dbReference type="Proteomes" id="UP000695022">
    <property type="component" value="Unplaced"/>
</dbReference>
<accession>A0ABM1DQ59</accession>
<keyword evidence="2 5" id="KW-0812">Transmembrane</keyword>